<keyword evidence="6 7" id="KW-0472">Membrane</keyword>
<feature type="transmembrane region" description="Helical" evidence="7">
    <location>
        <begin position="213"/>
        <end position="236"/>
    </location>
</feature>
<feature type="transmembrane region" description="Helical" evidence="7">
    <location>
        <begin position="243"/>
        <end position="263"/>
    </location>
</feature>
<dbReference type="SUPFAM" id="SSF103481">
    <property type="entry name" value="Multidrug resistance efflux transporter EmrE"/>
    <property type="match status" value="2"/>
</dbReference>
<evidence type="ECO:0000259" key="8">
    <source>
        <dbReference type="Pfam" id="PF00892"/>
    </source>
</evidence>
<name>A0ABW5A2M3_9BACL</name>
<feature type="domain" description="EamA" evidence="8">
    <location>
        <begin position="6"/>
        <end position="138"/>
    </location>
</feature>
<evidence type="ECO:0000256" key="6">
    <source>
        <dbReference type="ARBA" id="ARBA00023136"/>
    </source>
</evidence>
<dbReference type="PANTHER" id="PTHR32322:SF18">
    <property type="entry name" value="S-ADENOSYLMETHIONINE_S-ADENOSYLHOMOCYSTEINE TRANSPORTER"/>
    <property type="match status" value="1"/>
</dbReference>
<gene>
    <name evidence="9" type="ORF">ACFSOY_19805</name>
</gene>
<evidence type="ECO:0000256" key="7">
    <source>
        <dbReference type="SAM" id="Phobius"/>
    </source>
</evidence>
<dbReference type="Proteomes" id="UP001597343">
    <property type="component" value="Unassembled WGS sequence"/>
</dbReference>
<comment type="subcellular location">
    <subcellularLocation>
        <location evidence="1">Cell membrane</location>
        <topology evidence="1">Multi-pass membrane protein</topology>
    </subcellularLocation>
</comment>
<dbReference type="RefSeq" id="WP_386049584.1">
    <property type="nucleotide sequence ID" value="NZ_JBHUIO010000019.1"/>
</dbReference>
<evidence type="ECO:0000256" key="5">
    <source>
        <dbReference type="ARBA" id="ARBA00022989"/>
    </source>
</evidence>
<dbReference type="InterPro" id="IPR037185">
    <property type="entry name" value="EmrE-like"/>
</dbReference>
<keyword evidence="5 7" id="KW-1133">Transmembrane helix</keyword>
<feature type="transmembrane region" description="Helical" evidence="7">
    <location>
        <begin position="181"/>
        <end position="201"/>
    </location>
</feature>
<evidence type="ECO:0000256" key="3">
    <source>
        <dbReference type="ARBA" id="ARBA00022475"/>
    </source>
</evidence>
<keyword evidence="4 7" id="KW-0812">Transmembrane</keyword>
<feature type="domain" description="EamA" evidence="8">
    <location>
        <begin position="152"/>
        <end position="283"/>
    </location>
</feature>
<feature type="transmembrane region" description="Helical" evidence="7">
    <location>
        <begin position="69"/>
        <end position="88"/>
    </location>
</feature>
<dbReference type="InterPro" id="IPR000620">
    <property type="entry name" value="EamA_dom"/>
</dbReference>
<evidence type="ECO:0000256" key="2">
    <source>
        <dbReference type="ARBA" id="ARBA00007362"/>
    </source>
</evidence>
<feature type="transmembrane region" description="Helical" evidence="7">
    <location>
        <begin position="149"/>
        <end position="169"/>
    </location>
</feature>
<reference evidence="10" key="1">
    <citation type="journal article" date="2019" name="Int. J. Syst. Evol. Microbiol.">
        <title>The Global Catalogue of Microorganisms (GCM) 10K type strain sequencing project: providing services to taxonomists for standard genome sequencing and annotation.</title>
        <authorList>
            <consortium name="The Broad Institute Genomics Platform"/>
            <consortium name="The Broad Institute Genome Sequencing Center for Infectious Disease"/>
            <person name="Wu L."/>
            <person name="Ma J."/>
        </authorList>
    </citation>
    <scope>NUCLEOTIDE SEQUENCE [LARGE SCALE GENOMIC DNA]</scope>
    <source>
        <strain evidence="10">CGMCC 1.13574</strain>
    </source>
</reference>
<organism evidence="9 10">
    <name type="scientific">Tumebacillus lipolyticus</name>
    <dbReference type="NCBI Taxonomy" id="1280370"/>
    <lineage>
        <taxon>Bacteria</taxon>
        <taxon>Bacillati</taxon>
        <taxon>Bacillota</taxon>
        <taxon>Bacilli</taxon>
        <taxon>Bacillales</taxon>
        <taxon>Alicyclobacillaceae</taxon>
        <taxon>Tumebacillus</taxon>
    </lineage>
</organism>
<feature type="transmembrane region" description="Helical" evidence="7">
    <location>
        <begin position="94"/>
        <end position="113"/>
    </location>
</feature>
<keyword evidence="3" id="KW-1003">Cell membrane</keyword>
<evidence type="ECO:0000313" key="9">
    <source>
        <dbReference type="EMBL" id="MFD2172195.1"/>
    </source>
</evidence>
<accession>A0ABW5A2M3</accession>
<evidence type="ECO:0000313" key="10">
    <source>
        <dbReference type="Proteomes" id="UP001597343"/>
    </source>
</evidence>
<comment type="similarity">
    <text evidence="2">Belongs to the EamA transporter family.</text>
</comment>
<evidence type="ECO:0000256" key="1">
    <source>
        <dbReference type="ARBA" id="ARBA00004651"/>
    </source>
</evidence>
<dbReference type="EMBL" id="JBHUIO010000019">
    <property type="protein sequence ID" value="MFD2172195.1"/>
    <property type="molecule type" value="Genomic_DNA"/>
</dbReference>
<dbReference type="InterPro" id="IPR050638">
    <property type="entry name" value="AA-Vitamin_Transporters"/>
</dbReference>
<protein>
    <submittedName>
        <fullName evidence="9">DMT family transporter</fullName>
    </submittedName>
</protein>
<dbReference type="Pfam" id="PF00892">
    <property type="entry name" value="EamA"/>
    <property type="match status" value="2"/>
</dbReference>
<feature type="transmembrane region" description="Helical" evidence="7">
    <location>
        <begin position="40"/>
        <end position="57"/>
    </location>
</feature>
<evidence type="ECO:0000256" key="4">
    <source>
        <dbReference type="ARBA" id="ARBA00022692"/>
    </source>
</evidence>
<feature type="transmembrane region" description="Helical" evidence="7">
    <location>
        <begin position="125"/>
        <end position="143"/>
    </location>
</feature>
<dbReference type="PANTHER" id="PTHR32322">
    <property type="entry name" value="INNER MEMBRANE TRANSPORTER"/>
    <property type="match status" value="1"/>
</dbReference>
<sequence length="298" mass="32607">MSRTVAILFVLIGGASYGLISPVVKHAYSLGYSPGDVTSAQYFMATIVLLLIAAFQFRHFKSLTRRDVLLFCFLGVLSTGTSIFYYLALSELPASLSIVLLFQFAWIVMLIDYLVKRNKPTKAKWVALALIVIGTLFAVDLFHAEWEGVSTKGLVLGLLASLTYSTFLYSTSYVRQGTSPWVNSAIIATVSMVTVFFVFPPTFLFNGTMWSGLWIWALIIGGLGQVIPPVFFNIGIPKVGGGLAGVLTSIELPVAVVAAFFLLHEQVTGVQWVGIVMILLGIAAAEFRRRSRKGFKQV</sequence>
<feature type="transmembrane region" description="Helical" evidence="7">
    <location>
        <begin position="269"/>
        <end position="287"/>
    </location>
</feature>
<proteinExistence type="inferred from homology"/>
<comment type="caution">
    <text evidence="9">The sequence shown here is derived from an EMBL/GenBank/DDBJ whole genome shotgun (WGS) entry which is preliminary data.</text>
</comment>
<keyword evidence="10" id="KW-1185">Reference proteome</keyword>